<reference evidence="3" key="1">
    <citation type="submission" date="2012-07" db="EMBL/GenBank/DDBJ databases">
        <title>Genome of the Chinese tree shrew, a rising model animal genetically related to primates.</title>
        <authorList>
            <person name="Zhang G."/>
            <person name="Fan Y."/>
            <person name="Yao Y."/>
            <person name="Huang Z."/>
        </authorList>
    </citation>
    <scope>NUCLEOTIDE SEQUENCE [LARGE SCALE GENOMIC DNA]</scope>
</reference>
<sequence length="140" mass="14906">QSVLAQLPSVSGTLNQRITISCKGSSDNIGRNSVYWDQQLAGMLPRLLIYRNSNRPSGVPNRFSGSKSGTSASLTMSGLQTEDKATYHCLAWDSGINARTVLQARGGVRQGPAVCPAWAFSAQHPLGDKSAAFFVPKLGP</sequence>
<dbReference type="InterPro" id="IPR007110">
    <property type="entry name" value="Ig-like_dom"/>
</dbReference>
<accession>L9LF06</accession>
<gene>
    <name evidence="2" type="ORF">TREES_T100006141</name>
</gene>
<keyword evidence="3" id="KW-1185">Reference proteome</keyword>
<dbReference type="PROSITE" id="PS50835">
    <property type="entry name" value="IG_LIKE"/>
    <property type="match status" value="1"/>
</dbReference>
<reference evidence="3" key="2">
    <citation type="journal article" date="2013" name="Nat. Commun.">
        <title>Genome of the Chinese tree shrew.</title>
        <authorList>
            <person name="Fan Y."/>
            <person name="Huang Z.Y."/>
            <person name="Cao C.C."/>
            <person name="Chen C.S."/>
            <person name="Chen Y.X."/>
            <person name="Fan D.D."/>
            <person name="He J."/>
            <person name="Hou H.L."/>
            <person name="Hu L."/>
            <person name="Hu X.T."/>
            <person name="Jiang X.T."/>
            <person name="Lai R."/>
            <person name="Lang Y.S."/>
            <person name="Liang B."/>
            <person name="Liao S.G."/>
            <person name="Mu D."/>
            <person name="Ma Y.Y."/>
            <person name="Niu Y.Y."/>
            <person name="Sun X.Q."/>
            <person name="Xia J.Q."/>
            <person name="Xiao J."/>
            <person name="Xiong Z.Q."/>
            <person name="Xu L."/>
            <person name="Yang L."/>
            <person name="Zhang Y."/>
            <person name="Zhao W."/>
            <person name="Zhao X.D."/>
            <person name="Zheng Y.T."/>
            <person name="Zhou J.M."/>
            <person name="Zhu Y.B."/>
            <person name="Zhang G.J."/>
            <person name="Wang J."/>
            <person name="Yao Y.G."/>
        </authorList>
    </citation>
    <scope>NUCLEOTIDE SEQUENCE [LARGE SCALE GENOMIC DNA]</scope>
</reference>
<dbReference type="SMART" id="SM00409">
    <property type="entry name" value="IG"/>
    <property type="match status" value="1"/>
</dbReference>
<dbReference type="InterPro" id="IPR013106">
    <property type="entry name" value="Ig_V-set"/>
</dbReference>
<evidence type="ECO:0000313" key="2">
    <source>
        <dbReference type="EMBL" id="ELW72417.1"/>
    </source>
</evidence>
<organism evidence="2 3">
    <name type="scientific">Tupaia chinensis</name>
    <name type="common">Chinese tree shrew</name>
    <name type="synonym">Tupaia belangeri chinensis</name>
    <dbReference type="NCBI Taxonomy" id="246437"/>
    <lineage>
        <taxon>Eukaryota</taxon>
        <taxon>Metazoa</taxon>
        <taxon>Chordata</taxon>
        <taxon>Craniata</taxon>
        <taxon>Vertebrata</taxon>
        <taxon>Euteleostomi</taxon>
        <taxon>Mammalia</taxon>
        <taxon>Eutheria</taxon>
        <taxon>Euarchontoglires</taxon>
        <taxon>Scandentia</taxon>
        <taxon>Tupaiidae</taxon>
        <taxon>Tupaia</taxon>
    </lineage>
</organism>
<dbReference type="InterPro" id="IPR050150">
    <property type="entry name" value="IgV_Light_Chain"/>
</dbReference>
<dbReference type="SUPFAM" id="SSF48726">
    <property type="entry name" value="Immunoglobulin"/>
    <property type="match status" value="1"/>
</dbReference>
<dbReference type="Gene3D" id="2.60.40.10">
    <property type="entry name" value="Immunoglobulins"/>
    <property type="match status" value="1"/>
</dbReference>
<feature type="non-terminal residue" evidence="2">
    <location>
        <position position="1"/>
    </location>
</feature>
<dbReference type="Pfam" id="PF07686">
    <property type="entry name" value="V-set"/>
    <property type="match status" value="1"/>
</dbReference>
<feature type="domain" description="Ig-like" evidence="1">
    <location>
        <begin position="1"/>
        <end position="103"/>
    </location>
</feature>
<dbReference type="AlphaFoldDB" id="L9LF06"/>
<dbReference type="EMBL" id="KB320412">
    <property type="protein sequence ID" value="ELW72417.1"/>
    <property type="molecule type" value="Genomic_DNA"/>
</dbReference>
<dbReference type="InterPro" id="IPR003599">
    <property type="entry name" value="Ig_sub"/>
</dbReference>
<dbReference type="InterPro" id="IPR036179">
    <property type="entry name" value="Ig-like_dom_sf"/>
</dbReference>
<evidence type="ECO:0000259" key="1">
    <source>
        <dbReference type="PROSITE" id="PS50835"/>
    </source>
</evidence>
<name>L9LF06_TUPCH</name>
<proteinExistence type="predicted"/>
<dbReference type="InParanoid" id="L9LF06"/>
<dbReference type="SMART" id="SM00406">
    <property type="entry name" value="IGv"/>
    <property type="match status" value="1"/>
</dbReference>
<dbReference type="Proteomes" id="UP000011518">
    <property type="component" value="Unassembled WGS sequence"/>
</dbReference>
<protein>
    <submittedName>
        <fullName evidence="2">Ig lambda chain V-I region WAH</fullName>
    </submittedName>
</protein>
<evidence type="ECO:0000313" key="3">
    <source>
        <dbReference type="Proteomes" id="UP000011518"/>
    </source>
</evidence>
<dbReference type="PANTHER" id="PTHR23267">
    <property type="entry name" value="IMMUNOGLOBULIN LIGHT CHAIN"/>
    <property type="match status" value="1"/>
</dbReference>
<dbReference type="InterPro" id="IPR013783">
    <property type="entry name" value="Ig-like_fold"/>
</dbReference>